<dbReference type="AlphaFoldDB" id="A0A5S4YMT8"/>
<feature type="domain" description="Methyltransferase type 11" evidence="1">
    <location>
        <begin position="40"/>
        <end position="134"/>
    </location>
</feature>
<dbReference type="GO" id="GO:0032259">
    <property type="term" value="P:methylation"/>
    <property type="evidence" value="ECO:0007669"/>
    <property type="project" value="UniProtKB-KW"/>
</dbReference>
<protein>
    <submittedName>
        <fullName evidence="2">Methyltransferase domain-containing protein</fullName>
    </submittedName>
</protein>
<evidence type="ECO:0000313" key="3">
    <source>
        <dbReference type="Proteomes" id="UP000324797"/>
    </source>
</evidence>
<comment type="caution">
    <text evidence="2">The sequence shown here is derived from an EMBL/GenBank/DDBJ whole genome shotgun (WGS) entry which is preliminary data.</text>
</comment>
<dbReference type="Pfam" id="PF08241">
    <property type="entry name" value="Methyltransf_11"/>
    <property type="match status" value="1"/>
</dbReference>
<dbReference type="PANTHER" id="PTHR43591:SF24">
    <property type="entry name" value="2-METHOXY-6-POLYPRENYL-1,4-BENZOQUINOL METHYLASE, MITOCHONDRIAL"/>
    <property type="match status" value="1"/>
</dbReference>
<organism evidence="2 3">
    <name type="scientific">Bradyrhizobium hipponense</name>
    <dbReference type="NCBI Taxonomy" id="2605638"/>
    <lineage>
        <taxon>Bacteria</taxon>
        <taxon>Pseudomonadati</taxon>
        <taxon>Pseudomonadota</taxon>
        <taxon>Alphaproteobacteria</taxon>
        <taxon>Hyphomicrobiales</taxon>
        <taxon>Nitrobacteraceae</taxon>
        <taxon>Bradyrhizobium</taxon>
    </lineage>
</organism>
<proteinExistence type="predicted"/>
<name>A0A5S4YMT8_9BRAD</name>
<keyword evidence="3" id="KW-1185">Reference proteome</keyword>
<reference evidence="2 3" key="1">
    <citation type="submission" date="2019-08" db="EMBL/GenBank/DDBJ databases">
        <title>Bradyrhizobium hipponensis sp. nov., a rhizobium isolated from a Lupinus angustifolius root nodule in Tunisia.</title>
        <authorList>
            <person name="Off K."/>
            <person name="Rejili M."/>
            <person name="Mars M."/>
            <person name="Brachmann A."/>
            <person name="Marin M."/>
        </authorList>
    </citation>
    <scope>NUCLEOTIDE SEQUENCE [LARGE SCALE GENOMIC DNA]</scope>
    <source>
        <strain evidence="3">aSej3</strain>
    </source>
</reference>
<dbReference type="PANTHER" id="PTHR43591">
    <property type="entry name" value="METHYLTRANSFERASE"/>
    <property type="match status" value="1"/>
</dbReference>
<dbReference type="InterPro" id="IPR013216">
    <property type="entry name" value="Methyltransf_11"/>
</dbReference>
<evidence type="ECO:0000313" key="2">
    <source>
        <dbReference type="EMBL" id="TYO64984.1"/>
    </source>
</evidence>
<sequence length="260" mass="28128">MPELRFDDGAAYEQMMGVWSRLVGEVFLDWLKPKTGLRWIDVGCGNGAFTELVVSRCAPAEVQGIDPSEGQLAFARTRPGARGANFREGDAMALPFTADSFDIAVMALVLVFVPDPAKGVAELVRVARPGGRVATYMWDMVDGGFPLDPILSEMRAMGLSPTRPPHMEASSIDALTAFWTGAGLTQIETREIAVERTFRDFDEFWQAETTAPSIGPTIATMSPGEIDALKQRVRARLPAGAGGSIVYRARAHAIKGSKPQ</sequence>
<dbReference type="SUPFAM" id="SSF53335">
    <property type="entry name" value="S-adenosyl-L-methionine-dependent methyltransferases"/>
    <property type="match status" value="1"/>
</dbReference>
<accession>A0A5S4YMT8</accession>
<keyword evidence="2" id="KW-0489">Methyltransferase</keyword>
<gene>
    <name evidence="2" type="ORF">FXV83_18510</name>
</gene>
<dbReference type="Proteomes" id="UP000324797">
    <property type="component" value="Unassembled WGS sequence"/>
</dbReference>
<dbReference type="GO" id="GO:0008757">
    <property type="term" value="F:S-adenosylmethionine-dependent methyltransferase activity"/>
    <property type="evidence" value="ECO:0007669"/>
    <property type="project" value="InterPro"/>
</dbReference>
<dbReference type="InterPro" id="IPR029063">
    <property type="entry name" value="SAM-dependent_MTases_sf"/>
</dbReference>
<dbReference type="CDD" id="cd02440">
    <property type="entry name" value="AdoMet_MTases"/>
    <property type="match status" value="1"/>
</dbReference>
<dbReference type="RefSeq" id="WP_148740838.1">
    <property type="nucleotide sequence ID" value="NZ_VSTH01000057.1"/>
</dbReference>
<dbReference type="Gene3D" id="3.40.50.150">
    <property type="entry name" value="Vaccinia Virus protein VP39"/>
    <property type="match status" value="1"/>
</dbReference>
<evidence type="ECO:0000259" key="1">
    <source>
        <dbReference type="Pfam" id="PF08241"/>
    </source>
</evidence>
<keyword evidence="2" id="KW-0808">Transferase</keyword>
<dbReference type="EMBL" id="VSTH01000057">
    <property type="protein sequence ID" value="TYO64984.1"/>
    <property type="molecule type" value="Genomic_DNA"/>
</dbReference>